<dbReference type="EMBL" id="CP016545">
    <property type="protein sequence ID" value="ANU07799.1"/>
    <property type="molecule type" value="Genomic_DNA"/>
</dbReference>
<keyword evidence="3" id="KW-1185">Reference proteome</keyword>
<name>A0A1C7D8J4_9SPHN</name>
<dbReference type="KEGG" id="anh:A6F65_01496"/>
<dbReference type="Pfam" id="PF07238">
    <property type="entry name" value="PilZ"/>
    <property type="match status" value="1"/>
</dbReference>
<dbReference type="STRING" id="645517.A6F65_01496"/>
<dbReference type="RefSeq" id="WP_067787313.1">
    <property type="nucleotide sequence ID" value="NZ_CP016545.1"/>
</dbReference>
<dbReference type="AlphaFoldDB" id="A0A1C7D8J4"/>
<accession>A0A1C7D8J4</accession>
<dbReference type="SUPFAM" id="SSF141371">
    <property type="entry name" value="PilZ domain-like"/>
    <property type="match status" value="1"/>
</dbReference>
<proteinExistence type="predicted"/>
<gene>
    <name evidence="2" type="ORF">A6F65_01496</name>
</gene>
<dbReference type="GO" id="GO:0035438">
    <property type="term" value="F:cyclic-di-GMP binding"/>
    <property type="evidence" value="ECO:0007669"/>
    <property type="project" value="InterPro"/>
</dbReference>
<reference evidence="2 3" key="1">
    <citation type="submission" date="2016-07" db="EMBL/GenBank/DDBJ databases">
        <title>Complete genome sequence of Altererythrobacter namhicola JCM 16345T, containing esterase-encoding genes.</title>
        <authorList>
            <person name="Cheng H."/>
            <person name="Wu Y.-H."/>
            <person name="Jian S.-L."/>
            <person name="Huo Y.-Y."/>
            <person name="Wang C.-S."/>
            <person name="Xu X.-W."/>
        </authorList>
    </citation>
    <scope>NUCLEOTIDE SEQUENCE [LARGE SCALE GENOMIC DNA]</scope>
    <source>
        <strain evidence="2 3">JCM 16345</strain>
    </source>
</reference>
<dbReference type="OrthoDB" id="7408989at2"/>
<organism evidence="2 3">
    <name type="scientific">Paraurantiacibacter namhicola</name>
    <dbReference type="NCBI Taxonomy" id="645517"/>
    <lineage>
        <taxon>Bacteria</taxon>
        <taxon>Pseudomonadati</taxon>
        <taxon>Pseudomonadota</taxon>
        <taxon>Alphaproteobacteria</taxon>
        <taxon>Sphingomonadales</taxon>
        <taxon>Erythrobacteraceae</taxon>
        <taxon>Paraurantiacibacter</taxon>
    </lineage>
</organism>
<dbReference type="Proteomes" id="UP000092698">
    <property type="component" value="Chromosome"/>
</dbReference>
<evidence type="ECO:0000313" key="2">
    <source>
        <dbReference type="EMBL" id="ANU07799.1"/>
    </source>
</evidence>
<evidence type="ECO:0000259" key="1">
    <source>
        <dbReference type="Pfam" id="PF07238"/>
    </source>
</evidence>
<evidence type="ECO:0000313" key="3">
    <source>
        <dbReference type="Proteomes" id="UP000092698"/>
    </source>
</evidence>
<feature type="domain" description="PilZ" evidence="1">
    <location>
        <begin position="7"/>
        <end position="82"/>
    </location>
</feature>
<sequence length="106" mass="11992">MSVLVIRSHKRYATRRVVTLVRKRRANVQALMIELSSQGCRLSGLGRAKLDEGDLVTLLVGEDTSWSARVRWAHDGVAGLRLERTLYKHELEAVLQQRGSMRSYGT</sequence>
<protein>
    <recommendedName>
        <fullName evidence="1">PilZ domain-containing protein</fullName>
    </recommendedName>
</protein>
<dbReference type="InterPro" id="IPR009875">
    <property type="entry name" value="PilZ_domain"/>
</dbReference>